<keyword evidence="1" id="KW-0238">DNA-binding</keyword>
<dbReference type="PANTHER" id="PTHR46558">
    <property type="entry name" value="TRACRIPTIONAL REGULATORY PROTEIN-RELATED-RELATED"/>
    <property type="match status" value="1"/>
</dbReference>
<dbReference type="SMART" id="SM00530">
    <property type="entry name" value="HTH_XRE"/>
    <property type="match status" value="1"/>
</dbReference>
<dbReference type="InterPro" id="IPR010982">
    <property type="entry name" value="Lambda_DNA-bd_dom_sf"/>
</dbReference>
<keyword evidence="2" id="KW-0812">Transmembrane</keyword>
<keyword evidence="2" id="KW-0472">Membrane</keyword>
<dbReference type="CDD" id="cd00093">
    <property type="entry name" value="HTH_XRE"/>
    <property type="match status" value="1"/>
</dbReference>
<feature type="domain" description="HTH cro/C1-type" evidence="3">
    <location>
        <begin position="10"/>
        <end position="64"/>
    </location>
</feature>
<keyword evidence="2" id="KW-1133">Transmembrane helix</keyword>
<dbReference type="PANTHER" id="PTHR46558:SF11">
    <property type="entry name" value="HTH-TYPE TRANSCRIPTIONAL REGULATOR XRE"/>
    <property type="match status" value="1"/>
</dbReference>
<organism evidence="4 5">
    <name type="scientific">Lactonifactor longoviformis DSM 17459</name>
    <dbReference type="NCBI Taxonomy" id="1122155"/>
    <lineage>
        <taxon>Bacteria</taxon>
        <taxon>Bacillati</taxon>
        <taxon>Bacillota</taxon>
        <taxon>Clostridia</taxon>
        <taxon>Eubacteriales</taxon>
        <taxon>Clostridiaceae</taxon>
        <taxon>Lactonifactor</taxon>
    </lineage>
</organism>
<dbReference type="STRING" id="1122155.SAMN02745158_02280"/>
<feature type="transmembrane region" description="Helical" evidence="2">
    <location>
        <begin position="131"/>
        <end position="152"/>
    </location>
</feature>
<evidence type="ECO:0000313" key="4">
    <source>
        <dbReference type="EMBL" id="SHF02629.1"/>
    </source>
</evidence>
<evidence type="ECO:0000256" key="2">
    <source>
        <dbReference type="SAM" id="Phobius"/>
    </source>
</evidence>
<feature type="transmembrane region" description="Helical" evidence="2">
    <location>
        <begin position="103"/>
        <end position="125"/>
    </location>
</feature>
<dbReference type="AlphaFoldDB" id="A0A1M4YAG1"/>
<dbReference type="Pfam" id="PF01381">
    <property type="entry name" value="HTH_3"/>
    <property type="match status" value="1"/>
</dbReference>
<evidence type="ECO:0000259" key="3">
    <source>
        <dbReference type="PROSITE" id="PS50943"/>
    </source>
</evidence>
<dbReference type="GO" id="GO:0003677">
    <property type="term" value="F:DNA binding"/>
    <property type="evidence" value="ECO:0007669"/>
    <property type="project" value="UniProtKB-KW"/>
</dbReference>
<dbReference type="EMBL" id="FQVI01000011">
    <property type="protein sequence ID" value="SHF02629.1"/>
    <property type="molecule type" value="Genomic_DNA"/>
</dbReference>
<evidence type="ECO:0000313" key="5">
    <source>
        <dbReference type="Proteomes" id="UP000184245"/>
    </source>
</evidence>
<dbReference type="Gene3D" id="1.10.260.40">
    <property type="entry name" value="lambda repressor-like DNA-binding domains"/>
    <property type="match status" value="1"/>
</dbReference>
<evidence type="ECO:0000256" key="1">
    <source>
        <dbReference type="ARBA" id="ARBA00023125"/>
    </source>
</evidence>
<accession>A0A1M4YAG1</accession>
<dbReference type="RefSeq" id="WP_072851800.1">
    <property type="nucleotide sequence ID" value="NZ_FQVI01000011.1"/>
</dbReference>
<dbReference type="Proteomes" id="UP000184245">
    <property type="component" value="Unassembled WGS sequence"/>
</dbReference>
<name>A0A1M4YAG1_9CLOT</name>
<protein>
    <submittedName>
        <fullName evidence="4">Transcriptional regulator, contains XRE-family HTH domain</fullName>
    </submittedName>
</protein>
<gene>
    <name evidence="4" type="ORF">SAMN02745158_02280</name>
</gene>
<proteinExistence type="predicted"/>
<dbReference type="OrthoDB" id="9813152at2"/>
<dbReference type="InterPro" id="IPR001387">
    <property type="entry name" value="Cro/C1-type_HTH"/>
</dbReference>
<dbReference type="PROSITE" id="PS50943">
    <property type="entry name" value="HTH_CROC1"/>
    <property type="match status" value="1"/>
</dbReference>
<dbReference type="SUPFAM" id="SSF47413">
    <property type="entry name" value="lambda repressor-like DNA-binding domains"/>
    <property type="match status" value="1"/>
</dbReference>
<reference evidence="4 5" key="1">
    <citation type="submission" date="2016-11" db="EMBL/GenBank/DDBJ databases">
        <authorList>
            <person name="Jaros S."/>
            <person name="Januszkiewicz K."/>
            <person name="Wedrychowicz H."/>
        </authorList>
    </citation>
    <scope>NUCLEOTIDE SEQUENCE [LARGE SCALE GENOMIC DNA]</scope>
    <source>
        <strain evidence="4 5">DSM 17459</strain>
    </source>
</reference>
<keyword evidence="5" id="KW-1185">Reference proteome</keyword>
<sequence length="169" mass="19032">MDQKKTGSFFKELRKEKGLTQEQLAEQLNVSGRTISRWETGSNMPDLDLLIEIADFYEVEIGELIDGERKGGIIMDKELKETVLKVADYSSDEKIKLMKKLHVFAWVGVISFLIFLVLDCTGMAGGRVPGAFADFCEGLALGALITAVIYTSRHINKVRVLKKRLLHRQ</sequence>